<comment type="subcellular location">
    <subcellularLocation>
        <location evidence="1 7">Cell membrane</location>
        <topology evidence="1 7">Multi-pass membrane protein</topology>
    </subcellularLocation>
</comment>
<keyword evidence="4 7" id="KW-0812">Transmembrane</keyword>
<dbReference type="AlphaFoldDB" id="A0A7W9L904"/>
<organism evidence="9 10">
    <name type="scientific">Nonomuraea jabiensis</name>
    <dbReference type="NCBI Taxonomy" id="882448"/>
    <lineage>
        <taxon>Bacteria</taxon>
        <taxon>Bacillati</taxon>
        <taxon>Actinomycetota</taxon>
        <taxon>Actinomycetes</taxon>
        <taxon>Streptosporangiales</taxon>
        <taxon>Streptosporangiaceae</taxon>
        <taxon>Nonomuraea</taxon>
    </lineage>
</organism>
<keyword evidence="10" id="KW-1185">Reference proteome</keyword>
<dbReference type="CDD" id="cd06261">
    <property type="entry name" value="TM_PBP2"/>
    <property type="match status" value="1"/>
</dbReference>
<dbReference type="InterPro" id="IPR035906">
    <property type="entry name" value="MetI-like_sf"/>
</dbReference>
<gene>
    <name evidence="9" type="ORF">HD596_001848</name>
</gene>
<feature type="domain" description="ABC transmembrane type-1" evidence="8">
    <location>
        <begin position="88"/>
        <end position="300"/>
    </location>
</feature>
<keyword evidence="5 7" id="KW-1133">Transmembrane helix</keyword>
<dbReference type="Gene3D" id="1.10.3720.10">
    <property type="entry name" value="MetI-like"/>
    <property type="match status" value="1"/>
</dbReference>
<feature type="transmembrane region" description="Helical" evidence="7">
    <location>
        <begin position="30"/>
        <end position="59"/>
    </location>
</feature>
<proteinExistence type="inferred from homology"/>
<evidence type="ECO:0000256" key="6">
    <source>
        <dbReference type="ARBA" id="ARBA00023136"/>
    </source>
</evidence>
<feature type="transmembrane region" description="Helical" evidence="7">
    <location>
        <begin position="92"/>
        <end position="113"/>
    </location>
</feature>
<comment type="caution">
    <text evidence="9">The sequence shown here is derived from an EMBL/GenBank/DDBJ whole genome shotgun (WGS) entry which is preliminary data.</text>
</comment>
<dbReference type="PANTHER" id="PTHR30193:SF37">
    <property type="entry name" value="INNER MEMBRANE ABC TRANSPORTER PERMEASE PROTEIN YCJO"/>
    <property type="match status" value="1"/>
</dbReference>
<evidence type="ECO:0000313" key="9">
    <source>
        <dbReference type="EMBL" id="MBB5775092.1"/>
    </source>
</evidence>
<evidence type="ECO:0000256" key="7">
    <source>
        <dbReference type="RuleBase" id="RU363032"/>
    </source>
</evidence>
<feature type="transmembrane region" description="Helical" evidence="7">
    <location>
        <begin position="125"/>
        <end position="145"/>
    </location>
</feature>
<evidence type="ECO:0000256" key="5">
    <source>
        <dbReference type="ARBA" id="ARBA00022989"/>
    </source>
</evidence>
<keyword evidence="2 7" id="KW-0813">Transport</keyword>
<keyword evidence="3" id="KW-1003">Cell membrane</keyword>
<dbReference type="GO" id="GO:0055085">
    <property type="term" value="P:transmembrane transport"/>
    <property type="evidence" value="ECO:0007669"/>
    <property type="project" value="InterPro"/>
</dbReference>
<feature type="transmembrane region" description="Helical" evidence="7">
    <location>
        <begin position="276"/>
        <end position="296"/>
    </location>
</feature>
<dbReference type="RefSeq" id="WP_221519244.1">
    <property type="nucleotide sequence ID" value="NZ_JACHMB010000001.1"/>
</dbReference>
<evidence type="ECO:0000259" key="8">
    <source>
        <dbReference type="PROSITE" id="PS50928"/>
    </source>
</evidence>
<evidence type="ECO:0000256" key="1">
    <source>
        <dbReference type="ARBA" id="ARBA00004651"/>
    </source>
</evidence>
<dbReference type="InterPro" id="IPR051393">
    <property type="entry name" value="ABC_transporter_permease"/>
</dbReference>
<dbReference type="PROSITE" id="PS50928">
    <property type="entry name" value="ABC_TM1"/>
    <property type="match status" value="1"/>
</dbReference>
<feature type="transmembrane region" description="Helical" evidence="7">
    <location>
        <begin position="173"/>
        <end position="198"/>
    </location>
</feature>
<name>A0A7W9L904_9ACTN</name>
<dbReference type="InterPro" id="IPR000515">
    <property type="entry name" value="MetI-like"/>
</dbReference>
<dbReference type="Proteomes" id="UP000579153">
    <property type="component" value="Unassembled WGS sequence"/>
</dbReference>
<protein>
    <submittedName>
        <fullName evidence="9">Multiple sugar transport system permease protein</fullName>
    </submittedName>
</protein>
<reference evidence="9 10" key="1">
    <citation type="submission" date="2020-08" db="EMBL/GenBank/DDBJ databases">
        <title>Sequencing the genomes of 1000 actinobacteria strains.</title>
        <authorList>
            <person name="Klenk H.-P."/>
        </authorList>
    </citation>
    <scope>NUCLEOTIDE SEQUENCE [LARGE SCALE GENOMIC DNA]</scope>
    <source>
        <strain evidence="9 10">DSM 45507</strain>
    </source>
</reference>
<sequence>MPGSTIDAMPRRAAPARGQRARRLRGDGRVAALFAAPSLIGLTLFTLFPIVMSLVIAFFRWPAVGEQVFTGLGNFTQLFGDPVFRRTLFNTLLFVVLYLPLNLIVSVGLAVWISPRIKGRQALRVVFFLPVVTPMVANAIVWRMIYQPNGFIDGTLHAATGVHAPNFLGEQGWAMFAVVAMSVWQGFGYNMLVFSAALDAIPRQLVEAAQIDGAGPWRLFFRITLPMISPAMFFATTMTLITSFQVFTQPFLMTGGGPGIDTETLMMFVYNQGFSVYQFGLASAAAWILFVLILGVTAMQFAGQRRWVTYDV</sequence>
<accession>A0A7W9L904</accession>
<keyword evidence="6 7" id="KW-0472">Membrane</keyword>
<dbReference type="EMBL" id="JACHMB010000001">
    <property type="protein sequence ID" value="MBB5775092.1"/>
    <property type="molecule type" value="Genomic_DNA"/>
</dbReference>
<comment type="similarity">
    <text evidence="7">Belongs to the binding-protein-dependent transport system permease family.</text>
</comment>
<dbReference type="SUPFAM" id="SSF161098">
    <property type="entry name" value="MetI-like"/>
    <property type="match status" value="1"/>
</dbReference>
<dbReference type="GO" id="GO:0005886">
    <property type="term" value="C:plasma membrane"/>
    <property type="evidence" value="ECO:0007669"/>
    <property type="project" value="UniProtKB-SubCell"/>
</dbReference>
<feature type="transmembrane region" description="Helical" evidence="7">
    <location>
        <begin position="219"/>
        <end position="244"/>
    </location>
</feature>
<evidence type="ECO:0000313" key="10">
    <source>
        <dbReference type="Proteomes" id="UP000579153"/>
    </source>
</evidence>
<keyword evidence="9" id="KW-0762">Sugar transport</keyword>
<dbReference type="Pfam" id="PF00528">
    <property type="entry name" value="BPD_transp_1"/>
    <property type="match status" value="1"/>
</dbReference>
<evidence type="ECO:0000256" key="4">
    <source>
        <dbReference type="ARBA" id="ARBA00022692"/>
    </source>
</evidence>
<evidence type="ECO:0000256" key="2">
    <source>
        <dbReference type="ARBA" id="ARBA00022448"/>
    </source>
</evidence>
<evidence type="ECO:0000256" key="3">
    <source>
        <dbReference type="ARBA" id="ARBA00022475"/>
    </source>
</evidence>
<dbReference type="PANTHER" id="PTHR30193">
    <property type="entry name" value="ABC TRANSPORTER PERMEASE PROTEIN"/>
    <property type="match status" value="1"/>
</dbReference>